<reference evidence="3 5" key="3">
    <citation type="submission" date="2024-08" db="EMBL/GenBank/DDBJ databases">
        <authorList>
            <person name="Wei W."/>
        </authorList>
    </citation>
    <scope>NUCLEOTIDE SEQUENCE [LARGE SCALE GENOMIC DNA]</scope>
    <source>
        <strain evidence="3 5">XU2</strain>
    </source>
</reference>
<evidence type="ECO:0000313" key="3">
    <source>
        <dbReference type="EMBL" id="MFA1771620.1"/>
    </source>
</evidence>
<keyword evidence="1" id="KW-0472">Membrane</keyword>
<keyword evidence="1" id="KW-0812">Transmembrane</keyword>
<gene>
    <name evidence="3" type="ORF">ACD591_09980</name>
    <name evidence="2" type="ORF">FOE74_17490</name>
</gene>
<dbReference type="AlphaFoldDB" id="A0A5M8Q9Z8"/>
<evidence type="ECO:0000256" key="1">
    <source>
        <dbReference type="SAM" id="Phobius"/>
    </source>
</evidence>
<reference evidence="2 4" key="1">
    <citation type="submission" date="2019-07" db="EMBL/GenBank/DDBJ databases">
        <authorList>
            <person name="Qu J.-H."/>
        </authorList>
    </citation>
    <scope>NUCLEOTIDE SEQUENCE [LARGE SCALE GENOMIC DNA]</scope>
    <source>
        <strain evidence="2 4">MDT1-10-3</strain>
    </source>
</reference>
<proteinExistence type="predicted"/>
<evidence type="ECO:0000313" key="4">
    <source>
        <dbReference type="Proteomes" id="UP000323866"/>
    </source>
</evidence>
<dbReference type="RefSeq" id="WP_149099920.1">
    <property type="nucleotide sequence ID" value="NZ_BMMG01000006.1"/>
</dbReference>
<evidence type="ECO:0000313" key="2">
    <source>
        <dbReference type="EMBL" id="KAA6431901.1"/>
    </source>
</evidence>
<reference evidence="2 4" key="2">
    <citation type="submission" date="2019-09" db="EMBL/GenBank/DDBJ databases">
        <title>A bacterium isolated from glacier soil.</title>
        <authorList>
            <person name="Liu Q."/>
        </authorList>
    </citation>
    <scope>NUCLEOTIDE SEQUENCE [LARGE SCALE GENOMIC DNA]</scope>
    <source>
        <strain evidence="2 4">MDT1-10-3</strain>
    </source>
</reference>
<feature type="transmembrane region" description="Helical" evidence="1">
    <location>
        <begin position="116"/>
        <end position="137"/>
    </location>
</feature>
<organism evidence="2 4">
    <name type="scientific">Rufibacter glacialis</name>
    <dbReference type="NCBI Taxonomy" id="1259555"/>
    <lineage>
        <taxon>Bacteria</taxon>
        <taxon>Pseudomonadati</taxon>
        <taxon>Bacteroidota</taxon>
        <taxon>Cytophagia</taxon>
        <taxon>Cytophagales</taxon>
        <taxon>Hymenobacteraceae</taxon>
        <taxon>Rufibacter</taxon>
    </lineage>
</organism>
<dbReference type="Proteomes" id="UP001570846">
    <property type="component" value="Unassembled WGS sequence"/>
</dbReference>
<comment type="caution">
    <text evidence="2">The sequence shown here is derived from an EMBL/GenBank/DDBJ whole genome shotgun (WGS) entry which is preliminary data.</text>
</comment>
<accession>A0A5M8Q9Z8</accession>
<sequence length="141" mass="15377">MQDGKLKPEELSDFADRLNADALGTKARFGIFGNGDNTESSHIEANPAGLRLFSAQLLEALRRFEEQRETTAVLDEEAWGEGSETVISHIELADTTLAGQGEDERPETVKEQALKVGCLLTLLFLLVALVTGIVTIFKGLF</sequence>
<name>A0A5M8Q9Z8_9BACT</name>
<evidence type="ECO:0000313" key="5">
    <source>
        <dbReference type="Proteomes" id="UP001570846"/>
    </source>
</evidence>
<dbReference type="EMBL" id="VKKZ01000023">
    <property type="protein sequence ID" value="KAA6431901.1"/>
    <property type="molecule type" value="Genomic_DNA"/>
</dbReference>
<dbReference type="EMBL" id="JBGOGF010000005">
    <property type="protein sequence ID" value="MFA1771620.1"/>
    <property type="molecule type" value="Genomic_DNA"/>
</dbReference>
<keyword evidence="1" id="KW-1133">Transmembrane helix</keyword>
<protein>
    <submittedName>
        <fullName evidence="2">Uncharacterized protein</fullName>
    </submittedName>
</protein>
<keyword evidence="5" id="KW-1185">Reference proteome</keyword>
<dbReference type="Proteomes" id="UP000323866">
    <property type="component" value="Unassembled WGS sequence"/>
</dbReference>